<evidence type="ECO:0000256" key="4">
    <source>
        <dbReference type="ARBA" id="ARBA00004659"/>
    </source>
</evidence>
<accession>A0A1R4K8V4</accession>
<proteinExistence type="inferred from homology"/>
<sequence length="174" mass="18380">MSAASDAVHRLSVHVRDFPAPGILFRDLTPVFEDVEAFRAVTDELASPFEGAFDAVLGIESRGFLLAAAIGVRRGVPVLVARKRGKLPPPVLSEEYSLEYGSAVLEMAPRRLDESTRVLVVDDVLATGGSAAATARLVARAGYRLAGVSVIVELGGLGGRDALGDIRMHSTLVD</sequence>
<dbReference type="Pfam" id="PF00156">
    <property type="entry name" value="Pribosyltran"/>
    <property type="match status" value="1"/>
</dbReference>
<dbReference type="CDD" id="cd06223">
    <property type="entry name" value="PRTases_typeI"/>
    <property type="match status" value="1"/>
</dbReference>
<name>A0A1R4K8V4_9MICO</name>
<comment type="subcellular location">
    <subcellularLocation>
        <location evidence="3 12">Cytoplasm</location>
    </subcellularLocation>
</comment>
<evidence type="ECO:0000256" key="10">
    <source>
        <dbReference type="ARBA" id="ARBA00022679"/>
    </source>
</evidence>
<evidence type="ECO:0000256" key="6">
    <source>
        <dbReference type="ARBA" id="ARBA00011738"/>
    </source>
</evidence>
<evidence type="ECO:0000256" key="8">
    <source>
        <dbReference type="ARBA" id="ARBA00022490"/>
    </source>
</evidence>
<evidence type="ECO:0000259" key="13">
    <source>
        <dbReference type="Pfam" id="PF00156"/>
    </source>
</evidence>
<dbReference type="UniPathway" id="UPA00588">
    <property type="reaction ID" value="UER00646"/>
</dbReference>
<dbReference type="GO" id="GO:0006168">
    <property type="term" value="P:adenine salvage"/>
    <property type="evidence" value="ECO:0007669"/>
    <property type="project" value="InterPro"/>
</dbReference>
<dbReference type="GO" id="GO:0005737">
    <property type="term" value="C:cytoplasm"/>
    <property type="evidence" value="ECO:0007669"/>
    <property type="project" value="UniProtKB-SubCell"/>
</dbReference>
<reference evidence="15" key="1">
    <citation type="submission" date="2017-02" db="EMBL/GenBank/DDBJ databases">
        <authorList>
            <person name="Dridi B."/>
        </authorList>
    </citation>
    <scope>NUCLEOTIDE SEQUENCE [LARGE SCALE GENOMIC DNA]</scope>
    <source>
        <strain evidence="15">EB411</strain>
    </source>
</reference>
<comment type="subunit">
    <text evidence="6 12">Homodimer.</text>
</comment>
<dbReference type="InterPro" id="IPR005764">
    <property type="entry name" value="Ade_phspho_trans"/>
</dbReference>
<evidence type="ECO:0000256" key="11">
    <source>
        <dbReference type="ARBA" id="ARBA00022726"/>
    </source>
</evidence>
<dbReference type="InterPro" id="IPR050054">
    <property type="entry name" value="UPRTase/APRTase"/>
</dbReference>
<keyword evidence="10 12" id="KW-0808">Transferase</keyword>
<dbReference type="InterPro" id="IPR029057">
    <property type="entry name" value="PRTase-like"/>
</dbReference>
<comment type="pathway">
    <text evidence="4 12">Purine metabolism; AMP biosynthesis via salvage pathway; AMP from adenine: step 1/1.</text>
</comment>
<dbReference type="PANTHER" id="PTHR32315">
    <property type="entry name" value="ADENINE PHOSPHORIBOSYLTRANSFERASE"/>
    <property type="match status" value="1"/>
</dbReference>
<evidence type="ECO:0000256" key="9">
    <source>
        <dbReference type="ARBA" id="ARBA00022676"/>
    </source>
</evidence>
<evidence type="ECO:0000256" key="3">
    <source>
        <dbReference type="ARBA" id="ARBA00004496"/>
    </source>
</evidence>
<protein>
    <recommendedName>
        <fullName evidence="7 12">Adenine phosphoribosyltransferase</fullName>
        <shortName evidence="12">APRT</shortName>
        <ecNumber evidence="7 12">2.4.2.7</ecNumber>
    </recommendedName>
</protein>
<dbReference type="FunFam" id="3.40.50.2020:FF:000004">
    <property type="entry name" value="Adenine phosphoribosyltransferase"/>
    <property type="match status" value="1"/>
</dbReference>
<dbReference type="GO" id="GO:0006166">
    <property type="term" value="P:purine ribonucleoside salvage"/>
    <property type="evidence" value="ECO:0007669"/>
    <property type="project" value="UniProtKB-KW"/>
</dbReference>
<dbReference type="Gene3D" id="3.40.50.2020">
    <property type="match status" value="1"/>
</dbReference>
<evidence type="ECO:0000256" key="2">
    <source>
        <dbReference type="ARBA" id="ARBA00003968"/>
    </source>
</evidence>
<dbReference type="AlphaFoldDB" id="A0A1R4K8V4"/>
<dbReference type="HAMAP" id="MF_00004">
    <property type="entry name" value="Aden_phosphoribosyltr"/>
    <property type="match status" value="1"/>
</dbReference>
<dbReference type="InterPro" id="IPR000836">
    <property type="entry name" value="PRTase_dom"/>
</dbReference>
<dbReference type="EMBL" id="FUKR01000071">
    <property type="protein sequence ID" value="SJN40719.1"/>
    <property type="molecule type" value="Genomic_DNA"/>
</dbReference>
<dbReference type="NCBIfam" id="NF002636">
    <property type="entry name" value="PRK02304.1-5"/>
    <property type="match status" value="1"/>
</dbReference>
<dbReference type="Proteomes" id="UP000196778">
    <property type="component" value="Unassembled WGS sequence"/>
</dbReference>
<dbReference type="GO" id="GO:0016208">
    <property type="term" value="F:AMP binding"/>
    <property type="evidence" value="ECO:0007669"/>
    <property type="project" value="TreeGrafter"/>
</dbReference>
<keyword evidence="9 12" id="KW-0328">Glycosyltransferase</keyword>
<dbReference type="GO" id="GO:0003999">
    <property type="term" value="F:adenine phosphoribosyltransferase activity"/>
    <property type="evidence" value="ECO:0007669"/>
    <property type="project" value="UniProtKB-UniRule"/>
</dbReference>
<dbReference type="GO" id="GO:0044209">
    <property type="term" value="P:AMP salvage"/>
    <property type="evidence" value="ECO:0007669"/>
    <property type="project" value="UniProtKB-UniRule"/>
</dbReference>
<comment type="catalytic activity">
    <reaction evidence="1 12">
        <text>AMP + diphosphate = 5-phospho-alpha-D-ribose 1-diphosphate + adenine</text>
        <dbReference type="Rhea" id="RHEA:16609"/>
        <dbReference type="ChEBI" id="CHEBI:16708"/>
        <dbReference type="ChEBI" id="CHEBI:33019"/>
        <dbReference type="ChEBI" id="CHEBI:58017"/>
        <dbReference type="ChEBI" id="CHEBI:456215"/>
        <dbReference type="EC" id="2.4.2.7"/>
    </reaction>
</comment>
<organism evidence="14 15">
    <name type="scientific">Mycetocola reblochoni REB411</name>
    <dbReference type="NCBI Taxonomy" id="1255698"/>
    <lineage>
        <taxon>Bacteria</taxon>
        <taxon>Bacillati</taxon>
        <taxon>Actinomycetota</taxon>
        <taxon>Actinomycetes</taxon>
        <taxon>Micrococcales</taxon>
        <taxon>Microbacteriaceae</taxon>
        <taxon>Mycetocola</taxon>
    </lineage>
</organism>
<dbReference type="SUPFAM" id="SSF53271">
    <property type="entry name" value="PRTase-like"/>
    <property type="match status" value="1"/>
</dbReference>
<dbReference type="RefSeq" id="WP_087138431.1">
    <property type="nucleotide sequence ID" value="NZ_FUKR01000071.1"/>
</dbReference>
<comment type="similarity">
    <text evidence="5 12">Belongs to the purine/pyrimidine phosphoribosyltransferase family.</text>
</comment>
<evidence type="ECO:0000256" key="5">
    <source>
        <dbReference type="ARBA" id="ARBA00008391"/>
    </source>
</evidence>
<dbReference type="EC" id="2.4.2.7" evidence="7 12"/>
<evidence type="ECO:0000256" key="12">
    <source>
        <dbReference type="HAMAP-Rule" id="MF_00004"/>
    </source>
</evidence>
<keyword evidence="8 12" id="KW-0963">Cytoplasm</keyword>
<evidence type="ECO:0000256" key="1">
    <source>
        <dbReference type="ARBA" id="ARBA00000868"/>
    </source>
</evidence>
<evidence type="ECO:0000313" key="15">
    <source>
        <dbReference type="Proteomes" id="UP000196778"/>
    </source>
</evidence>
<dbReference type="GO" id="GO:0002055">
    <property type="term" value="F:adenine binding"/>
    <property type="evidence" value="ECO:0007669"/>
    <property type="project" value="TreeGrafter"/>
</dbReference>
<evidence type="ECO:0000313" key="14">
    <source>
        <dbReference type="EMBL" id="SJN40719.1"/>
    </source>
</evidence>
<keyword evidence="15" id="KW-1185">Reference proteome</keyword>
<keyword evidence="11 12" id="KW-0660">Purine salvage</keyword>
<gene>
    <name evidence="12" type="primary">apt</name>
    <name evidence="14" type="ORF">FM119_12165</name>
</gene>
<feature type="domain" description="Phosphoribosyltransferase" evidence="13">
    <location>
        <begin position="49"/>
        <end position="152"/>
    </location>
</feature>
<dbReference type="OrthoDB" id="9803963at2"/>
<dbReference type="PANTHER" id="PTHR32315:SF3">
    <property type="entry name" value="ADENINE PHOSPHORIBOSYLTRANSFERASE"/>
    <property type="match status" value="1"/>
</dbReference>
<comment type="function">
    <text evidence="2 12">Catalyzes a salvage reaction resulting in the formation of AMP, that is energically less costly than de novo synthesis.</text>
</comment>
<evidence type="ECO:0000256" key="7">
    <source>
        <dbReference type="ARBA" id="ARBA00011893"/>
    </source>
</evidence>